<gene>
    <name evidence="2" type="ORF">TGFOU_245640</name>
</gene>
<feature type="region of interest" description="Disordered" evidence="1">
    <location>
        <begin position="160"/>
        <end position="184"/>
    </location>
</feature>
<sequence>MNQSTIVATSVVAPQSAVSLSRAPSRPGPSESFGKQQESRPGVSGAGLAESKRVPSLTQPSLERSVTISRRKLDAVGMSLVPKLDRTTTSLAAKEEKFSSIDKIVSKPTHSLGESSKLPAGIMKTKSMFPSQTLSAPWNAPARCARKDDFGTKAWIEKLQRETTDTSQPPLERQKSQRLAQTEPVQKLKTSWLEPPQEVESGHGVAEGDDLSVAAAEYHVPETEDGKLSFKPSDPRVWNREWIHRRIHNPVLSRSNRERCAFTQSNDWLVFALHHQYVRPLRSTDWLPGEACISQRDSFQLPPGAAKYTSSSLAIPQTAWEPFIFPNPPRPFLLRNKTFNSSARTWIPSRKVKAGLVGGGTEHACNLTQHEWLDLERMLWFDSEPRLEQPYRLYADSKTCIKGSVLDIGHMMRIGW</sequence>
<comment type="caution">
    <text evidence="2">The sequence shown here is derived from an EMBL/GenBank/DDBJ whole genome shotgun (WGS) entry which is preliminary data.</text>
</comment>
<evidence type="ECO:0000256" key="1">
    <source>
        <dbReference type="SAM" id="MobiDB-lite"/>
    </source>
</evidence>
<proteinExistence type="predicted"/>
<reference evidence="2 3" key="1">
    <citation type="submission" date="2014-07" db="EMBL/GenBank/DDBJ databases">
        <authorList>
            <person name="Sibley D."/>
            <person name="Venepally P."/>
            <person name="Karamycheva S."/>
            <person name="Hadjithomas M."/>
            <person name="Khan A."/>
            <person name="Brunk B."/>
            <person name="Roos D."/>
            <person name="Caler E."/>
            <person name="Lorenzi H."/>
        </authorList>
    </citation>
    <scope>NUCLEOTIDE SEQUENCE [LARGE SCALE GENOMIC DNA]</scope>
    <source>
        <strain evidence="2 3">FOU</strain>
    </source>
</reference>
<dbReference type="EMBL" id="AEYH02002857">
    <property type="protein sequence ID" value="KFG33936.1"/>
    <property type="molecule type" value="Genomic_DNA"/>
</dbReference>
<evidence type="ECO:0000313" key="2">
    <source>
        <dbReference type="EMBL" id="KFG33936.1"/>
    </source>
</evidence>
<protein>
    <submittedName>
        <fullName evidence="2">Uncharacterized protein</fullName>
    </submittedName>
</protein>
<dbReference type="OrthoDB" id="359189at2759"/>
<name>A0A086JP68_TOXGO</name>
<accession>A0A086JP68</accession>
<evidence type="ECO:0000313" key="3">
    <source>
        <dbReference type="Proteomes" id="UP000028838"/>
    </source>
</evidence>
<dbReference type="Proteomes" id="UP000028838">
    <property type="component" value="Unassembled WGS sequence"/>
</dbReference>
<dbReference type="VEuPathDB" id="ToxoDB:TGFOU_245640"/>
<dbReference type="AlphaFoldDB" id="A0A086JP68"/>
<organism evidence="2 3">
    <name type="scientific">Toxoplasma gondii FOU</name>
    <dbReference type="NCBI Taxonomy" id="943167"/>
    <lineage>
        <taxon>Eukaryota</taxon>
        <taxon>Sar</taxon>
        <taxon>Alveolata</taxon>
        <taxon>Apicomplexa</taxon>
        <taxon>Conoidasida</taxon>
        <taxon>Coccidia</taxon>
        <taxon>Eucoccidiorida</taxon>
        <taxon>Eimeriorina</taxon>
        <taxon>Sarcocystidae</taxon>
        <taxon>Toxoplasma</taxon>
    </lineage>
</organism>
<feature type="region of interest" description="Disordered" evidence="1">
    <location>
        <begin position="15"/>
        <end position="63"/>
    </location>
</feature>